<dbReference type="AlphaFoldDB" id="A0A8C0B6T7"/>
<proteinExistence type="predicted"/>
<name>A0A8C0B6T7_9AVES</name>
<sequence>MGLSSSKTHPKVTKVAPMRDREDLPALTTPYQLPDLKTPLINVIFHYFSFSEIKRVCSRVLE</sequence>
<dbReference type="Proteomes" id="UP000694555">
    <property type="component" value="Unplaced"/>
</dbReference>
<evidence type="ECO:0000313" key="2">
    <source>
        <dbReference type="Proteomes" id="UP000694555"/>
    </source>
</evidence>
<reference evidence="1" key="1">
    <citation type="submission" date="2025-08" db="UniProtKB">
        <authorList>
            <consortium name="Ensembl"/>
        </authorList>
    </citation>
    <scope>IDENTIFICATION</scope>
</reference>
<evidence type="ECO:0000313" key="1">
    <source>
        <dbReference type="Ensembl" id="ENSBJAP00000012310.1"/>
    </source>
</evidence>
<dbReference type="Ensembl" id="ENSBJAT00000012650.1">
    <property type="protein sequence ID" value="ENSBJAP00000012310.1"/>
    <property type="gene ID" value="ENSBJAG00000008271.1"/>
</dbReference>
<keyword evidence="2" id="KW-1185">Reference proteome</keyword>
<reference evidence="1" key="2">
    <citation type="submission" date="2025-09" db="UniProtKB">
        <authorList>
            <consortium name="Ensembl"/>
        </authorList>
    </citation>
    <scope>IDENTIFICATION</scope>
</reference>
<accession>A0A8C0B6T7</accession>
<organism evidence="1 2">
    <name type="scientific">Buteo japonicus</name>
    <dbReference type="NCBI Taxonomy" id="224669"/>
    <lineage>
        <taxon>Eukaryota</taxon>
        <taxon>Metazoa</taxon>
        <taxon>Chordata</taxon>
        <taxon>Craniata</taxon>
        <taxon>Vertebrata</taxon>
        <taxon>Euteleostomi</taxon>
        <taxon>Archelosauria</taxon>
        <taxon>Archosauria</taxon>
        <taxon>Dinosauria</taxon>
        <taxon>Saurischia</taxon>
        <taxon>Theropoda</taxon>
        <taxon>Coelurosauria</taxon>
        <taxon>Aves</taxon>
        <taxon>Neognathae</taxon>
        <taxon>Neoaves</taxon>
        <taxon>Telluraves</taxon>
        <taxon>Accipitrimorphae</taxon>
        <taxon>Accipitriformes</taxon>
        <taxon>Accipitridae</taxon>
        <taxon>Accipitrinae</taxon>
        <taxon>Buteo</taxon>
    </lineage>
</organism>
<protein>
    <submittedName>
        <fullName evidence="1">Uncharacterized protein</fullName>
    </submittedName>
</protein>